<evidence type="ECO:0000313" key="3">
    <source>
        <dbReference type="Proteomes" id="UP000807353"/>
    </source>
</evidence>
<feature type="signal peptide" evidence="1">
    <location>
        <begin position="1"/>
        <end position="17"/>
    </location>
</feature>
<evidence type="ECO:0000313" key="2">
    <source>
        <dbReference type="EMBL" id="KAF9463558.1"/>
    </source>
</evidence>
<sequence>MKFQILAGFLAATLANAVSVPSTPASVDSVSHETLTPSASDEILGLSRTIMAGAGLSTEATRVEPVLLLCAQLDCANLDNCYVYNFSNQRKDTCITLSPPFNYTSVAVINPDKSTMSVAIGVGKCPRYSLVPRFNICYNIPSGGNSFAVFDGSTSA</sequence>
<dbReference type="EMBL" id="MU150261">
    <property type="protein sequence ID" value="KAF9463558.1"/>
    <property type="molecule type" value="Genomic_DNA"/>
</dbReference>
<keyword evidence="1" id="KW-0732">Signal</keyword>
<keyword evidence="3" id="KW-1185">Reference proteome</keyword>
<accession>A0A9P5Y795</accession>
<reference evidence="2" key="1">
    <citation type="submission" date="2020-11" db="EMBL/GenBank/DDBJ databases">
        <authorList>
            <consortium name="DOE Joint Genome Institute"/>
            <person name="Ahrendt S."/>
            <person name="Riley R."/>
            <person name="Andreopoulos W."/>
            <person name="Labutti K."/>
            <person name="Pangilinan J."/>
            <person name="Ruiz-Duenas F.J."/>
            <person name="Barrasa J.M."/>
            <person name="Sanchez-Garcia M."/>
            <person name="Camarero S."/>
            <person name="Miyauchi S."/>
            <person name="Serrano A."/>
            <person name="Linde D."/>
            <person name="Babiker R."/>
            <person name="Drula E."/>
            <person name="Ayuso-Fernandez I."/>
            <person name="Pacheco R."/>
            <person name="Padilla G."/>
            <person name="Ferreira P."/>
            <person name="Barriuso J."/>
            <person name="Kellner H."/>
            <person name="Castanera R."/>
            <person name="Alfaro M."/>
            <person name="Ramirez L."/>
            <person name="Pisabarro A.G."/>
            <person name="Kuo A."/>
            <person name="Tritt A."/>
            <person name="Lipzen A."/>
            <person name="He G."/>
            <person name="Yan M."/>
            <person name="Ng V."/>
            <person name="Cullen D."/>
            <person name="Martin F."/>
            <person name="Rosso M.-N."/>
            <person name="Henrissat B."/>
            <person name="Hibbett D."/>
            <person name="Martinez A.T."/>
            <person name="Grigoriev I.V."/>
        </authorList>
    </citation>
    <scope>NUCLEOTIDE SEQUENCE</scope>
    <source>
        <strain evidence="2">CBS 247.69</strain>
    </source>
</reference>
<protein>
    <submittedName>
        <fullName evidence="2">Uncharacterized protein</fullName>
    </submittedName>
</protein>
<dbReference type="AlphaFoldDB" id="A0A9P5Y795"/>
<name>A0A9P5Y795_9AGAR</name>
<proteinExistence type="predicted"/>
<gene>
    <name evidence="2" type="ORF">BDZ94DRAFT_1308672</name>
</gene>
<comment type="caution">
    <text evidence="2">The sequence shown here is derived from an EMBL/GenBank/DDBJ whole genome shotgun (WGS) entry which is preliminary data.</text>
</comment>
<evidence type="ECO:0000256" key="1">
    <source>
        <dbReference type="SAM" id="SignalP"/>
    </source>
</evidence>
<feature type="chain" id="PRO_5040506207" evidence="1">
    <location>
        <begin position="18"/>
        <end position="156"/>
    </location>
</feature>
<organism evidence="2 3">
    <name type="scientific">Collybia nuda</name>
    <dbReference type="NCBI Taxonomy" id="64659"/>
    <lineage>
        <taxon>Eukaryota</taxon>
        <taxon>Fungi</taxon>
        <taxon>Dikarya</taxon>
        <taxon>Basidiomycota</taxon>
        <taxon>Agaricomycotina</taxon>
        <taxon>Agaricomycetes</taxon>
        <taxon>Agaricomycetidae</taxon>
        <taxon>Agaricales</taxon>
        <taxon>Tricholomatineae</taxon>
        <taxon>Clitocybaceae</taxon>
        <taxon>Collybia</taxon>
    </lineage>
</organism>
<dbReference type="Proteomes" id="UP000807353">
    <property type="component" value="Unassembled WGS sequence"/>
</dbReference>